<dbReference type="SMART" id="SM00448">
    <property type="entry name" value="REC"/>
    <property type="match status" value="2"/>
</dbReference>
<dbReference type="NCBIfam" id="TIGR00229">
    <property type="entry name" value="sensory_box"/>
    <property type="match status" value="2"/>
</dbReference>
<dbReference type="SUPFAM" id="SSF52172">
    <property type="entry name" value="CheY-like"/>
    <property type="match status" value="2"/>
</dbReference>
<dbReference type="InterPro" id="IPR001789">
    <property type="entry name" value="Sig_transdc_resp-reg_receiver"/>
</dbReference>
<keyword evidence="6" id="KW-0808">Transferase</keyword>
<dbReference type="Pfam" id="PF08448">
    <property type="entry name" value="PAS_4"/>
    <property type="match status" value="1"/>
</dbReference>
<dbReference type="InterPro" id="IPR008207">
    <property type="entry name" value="Sig_transdc_His_kin_Hpt_dom"/>
</dbReference>
<keyword evidence="13" id="KW-0472">Membrane</keyword>
<dbReference type="PROSITE" id="PS50113">
    <property type="entry name" value="PAC"/>
    <property type="match status" value="2"/>
</dbReference>
<feature type="domain" description="HPt" evidence="21">
    <location>
        <begin position="1248"/>
        <end position="1341"/>
    </location>
</feature>
<evidence type="ECO:0000256" key="12">
    <source>
        <dbReference type="ARBA" id="ARBA00023012"/>
    </source>
</evidence>
<dbReference type="Gene3D" id="3.30.450.20">
    <property type="entry name" value="PAS domain"/>
    <property type="match status" value="5"/>
</dbReference>
<dbReference type="CDD" id="cd12914">
    <property type="entry name" value="PDC1_DGC_like"/>
    <property type="match status" value="1"/>
</dbReference>
<feature type="modified residue" description="Phosphohistidine" evidence="15">
    <location>
        <position position="1287"/>
    </location>
</feature>
<dbReference type="InterPro" id="IPR000700">
    <property type="entry name" value="PAS-assoc_C"/>
</dbReference>
<dbReference type="InterPro" id="IPR004358">
    <property type="entry name" value="Sig_transdc_His_kin-like_C"/>
</dbReference>
<accession>A0A418VSB9</accession>
<keyword evidence="12" id="KW-0902">Two-component regulatory system</keyword>
<dbReference type="PANTHER" id="PTHR45339">
    <property type="entry name" value="HYBRID SIGNAL TRANSDUCTION HISTIDINE KINASE J"/>
    <property type="match status" value="1"/>
</dbReference>
<dbReference type="PROSITE" id="PS50894">
    <property type="entry name" value="HPT"/>
    <property type="match status" value="1"/>
</dbReference>
<keyword evidence="4" id="KW-1003">Cell membrane</keyword>
<evidence type="ECO:0000259" key="19">
    <source>
        <dbReference type="PROSITE" id="PS50112"/>
    </source>
</evidence>
<evidence type="ECO:0000256" key="7">
    <source>
        <dbReference type="ARBA" id="ARBA00022692"/>
    </source>
</evidence>
<evidence type="ECO:0000256" key="15">
    <source>
        <dbReference type="PROSITE-ProRule" id="PRU00110"/>
    </source>
</evidence>
<keyword evidence="14" id="KW-0131">Cell cycle</keyword>
<sequence>MSTTASTRPRSRRLLGISGALMIALLLALGGVEIALDYQKTMDAAFERLENLARIADESISGRIRAIDVMLQDVAHVAQGASSSAEHGDLLVYMKARAASLEGVRSINVFNADGKAVLTTLPMFQGFDGSQRPFFTAPKESSDQNRLFIHGPSLARTGSIVLFASRTRLSMDGAWDGVMLASLSPAFFASILDTITPLHGGFAALVNNDGTIAARSPDQDKLLGQSVANGAAFASFKASGQRVIRALVPAVLEDRRSLIVTRRTAYPELLVTLGVPQEEVVAEWRDKALLKVGVLGLLALVAVMMLRRFSRHEDELVAQRNFARQLVQTANVLVVGLDRDGVVRMFNETAEAITGFAPREILGRNWFDAVAVGDGMADIAKIFADGGALPSQFDGEIRAKNGAKRVISWQNSRVIGQNIVSMSFGVDLTERLQAEERVIASQRFVQAITDNLPGMVGYWDLDLRCRFANKPYLDWFGKPPEQIIGRTMLDLLGDRLYAMNAPYIDRVLQGEQQHFERTLTKANGETGFTWAHYIPDIDSNGAVIGFFVLVSDITPLKNVENALRAASNRLALATKAGGIGVWDLDLDSRKLRWDERMFQIYGRDASSTDLDYAAWRRWCAPDDAQRIERELAAALRDGTDFDSEFRVITPDGGVRHVKASGTVEYDAEGKARSVIGVNWDITSIREKEEALQTAQTAAEKASRAKSEFLANMSHEIRTPMNAILGLSHLLGRTDLTPEQRDFVDKLMQSGRGLLAIINDILDFSRVEAGRLELDIAAFDLSVVLDAVSTIMSINASNKDLELLIDMAPGTPIDLIGDGLRLQQVLINLTSNAIKFTGSGTVILRVERVDGEGNEALLRFSVQDSGIGIAAEAVPMLFAAFSQADSSTTRRFGGSGLGLAICKQLVGLMGGEIGVDSQPGHGSCFWFTAPLALSLETKASSGDRRPLEVLIADDHETARHVIARTAQSLGWNPDIAETGQEAVERAQDRLRRGKPFDALILDWKMPDLDALAVSRQIREFSGKGARPIVVVMVTGYSRDILLHAPEAEFVDAVLVKPVTMSALRNAVREARVRLGASALPRKANPVVTVQRDRLVAVRLLVVEDNGINQAVAQRVLELEGAVVTIVSDGLQAVDRLRAEPEAFDAVLMDVHMPVMDGYEATKRIRQDLGLTALPIIALTAGALAEERKHAEQVGMNDFITKPFDVDEAVRCIRRHASAASASRVAGRDEGPTAIPGIDMVQAARRLGDDGVLLAQLLPRFVDEFSQSAAEVRERLRDGDSERATNALHALKGAAGNLSAVDIAALAQAAESAIRAGRHAELPSLLKRLERAFAVLNQHVAQSSGFPSRE</sequence>
<dbReference type="InterPro" id="IPR013656">
    <property type="entry name" value="PAS_4"/>
</dbReference>
<evidence type="ECO:0000256" key="16">
    <source>
        <dbReference type="PROSITE-ProRule" id="PRU00169"/>
    </source>
</evidence>
<evidence type="ECO:0000256" key="6">
    <source>
        <dbReference type="ARBA" id="ARBA00022679"/>
    </source>
</evidence>
<dbReference type="CDD" id="cd12915">
    <property type="entry name" value="PDC2_DGC_like"/>
    <property type="match status" value="1"/>
</dbReference>
<dbReference type="Pfam" id="PF02518">
    <property type="entry name" value="HATPase_c"/>
    <property type="match status" value="1"/>
</dbReference>
<comment type="catalytic activity">
    <reaction evidence="1">
        <text>ATP + protein L-histidine = ADP + protein N-phospho-L-histidine.</text>
        <dbReference type="EC" id="2.7.13.3"/>
    </reaction>
</comment>
<keyword evidence="11" id="KW-1133">Transmembrane helix</keyword>
<dbReference type="PROSITE" id="PS50110">
    <property type="entry name" value="RESPONSE_REGULATORY"/>
    <property type="match status" value="2"/>
</dbReference>
<dbReference type="SMART" id="SM00388">
    <property type="entry name" value="HisKA"/>
    <property type="match status" value="1"/>
</dbReference>
<dbReference type="EC" id="2.7.13.3" evidence="3"/>
<dbReference type="SUPFAM" id="SSF55874">
    <property type="entry name" value="ATPase domain of HSP90 chaperone/DNA topoisomerase II/histidine kinase"/>
    <property type="match status" value="1"/>
</dbReference>
<dbReference type="CDD" id="cd17546">
    <property type="entry name" value="REC_hyHK_CKI1_RcsC-like"/>
    <property type="match status" value="2"/>
</dbReference>
<dbReference type="Pfam" id="PF00989">
    <property type="entry name" value="PAS"/>
    <property type="match status" value="1"/>
</dbReference>
<dbReference type="InterPro" id="IPR013767">
    <property type="entry name" value="PAS_fold"/>
</dbReference>
<dbReference type="Proteomes" id="UP000283458">
    <property type="component" value="Unassembled WGS sequence"/>
</dbReference>
<dbReference type="FunFam" id="3.30.565.10:FF:000010">
    <property type="entry name" value="Sensor histidine kinase RcsC"/>
    <property type="match status" value="1"/>
</dbReference>
<dbReference type="SMART" id="SM00091">
    <property type="entry name" value="PAS"/>
    <property type="match status" value="3"/>
</dbReference>
<dbReference type="Gene3D" id="3.30.565.10">
    <property type="entry name" value="Histidine kinase-like ATPase, C-terminal domain"/>
    <property type="match status" value="1"/>
</dbReference>
<evidence type="ECO:0000256" key="5">
    <source>
        <dbReference type="ARBA" id="ARBA00022553"/>
    </source>
</evidence>
<feature type="domain" description="PAC" evidence="20">
    <location>
        <begin position="641"/>
        <end position="693"/>
    </location>
</feature>
<keyword evidence="23" id="KW-1185">Reference proteome</keyword>
<reference evidence="22 23" key="1">
    <citation type="submission" date="2018-09" db="EMBL/GenBank/DDBJ databases">
        <authorList>
            <person name="Zhu H."/>
        </authorList>
    </citation>
    <scope>NUCLEOTIDE SEQUENCE [LARGE SCALE GENOMIC DNA]</scope>
    <source>
        <strain evidence="22 23">K2W22B-5</strain>
    </source>
</reference>
<dbReference type="InterPro" id="IPR036097">
    <property type="entry name" value="HisK_dim/P_sf"/>
</dbReference>
<evidence type="ECO:0000256" key="2">
    <source>
        <dbReference type="ARBA" id="ARBA00004651"/>
    </source>
</evidence>
<dbReference type="SUPFAM" id="SSF47384">
    <property type="entry name" value="Homodimeric domain of signal transducing histidine kinase"/>
    <property type="match status" value="1"/>
</dbReference>
<evidence type="ECO:0000256" key="8">
    <source>
        <dbReference type="ARBA" id="ARBA00022741"/>
    </source>
</evidence>
<dbReference type="Pfam" id="PF01627">
    <property type="entry name" value="Hpt"/>
    <property type="match status" value="1"/>
</dbReference>
<dbReference type="CDD" id="cd00130">
    <property type="entry name" value="PAS"/>
    <property type="match status" value="3"/>
</dbReference>
<dbReference type="Pfam" id="PF00512">
    <property type="entry name" value="HisKA"/>
    <property type="match status" value="1"/>
</dbReference>
<dbReference type="SUPFAM" id="SSF47226">
    <property type="entry name" value="Histidine-containing phosphotransfer domain, HPT domain"/>
    <property type="match status" value="1"/>
</dbReference>
<dbReference type="InterPro" id="IPR000014">
    <property type="entry name" value="PAS"/>
</dbReference>
<feature type="domain" description="Response regulatory" evidence="18">
    <location>
        <begin position="947"/>
        <end position="1070"/>
    </location>
</feature>
<feature type="modified residue" description="4-aspartylphosphate" evidence="16">
    <location>
        <position position="1148"/>
    </location>
</feature>
<dbReference type="Gene3D" id="3.40.50.2300">
    <property type="match status" value="2"/>
</dbReference>
<dbReference type="InterPro" id="IPR035965">
    <property type="entry name" value="PAS-like_dom_sf"/>
</dbReference>
<evidence type="ECO:0000256" key="9">
    <source>
        <dbReference type="ARBA" id="ARBA00022777"/>
    </source>
</evidence>
<protein>
    <recommendedName>
        <fullName evidence="3">histidine kinase</fullName>
        <ecNumber evidence="3">2.7.13.3</ecNumber>
    </recommendedName>
</protein>
<keyword evidence="8" id="KW-0547">Nucleotide-binding</keyword>
<organism evidence="22 23">
    <name type="scientific">Azospirillum cavernae</name>
    <dbReference type="NCBI Taxonomy" id="2320860"/>
    <lineage>
        <taxon>Bacteria</taxon>
        <taxon>Pseudomonadati</taxon>
        <taxon>Pseudomonadota</taxon>
        <taxon>Alphaproteobacteria</taxon>
        <taxon>Rhodospirillales</taxon>
        <taxon>Azospirillaceae</taxon>
        <taxon>Azospirillum</taxon>
    </lineage>
</organism>
<dbReference type="InterPro" id="IPR001610">
    <property type="entry name" value="PAC"/>
</dbReference>
<evidence type="ECO:0000256" key="4">
    <source>
        <dbReference type="ARBA" id="ARBA00022475"/>
    </source>
</evidence>
<dbReference type="SUPFAM" id="SSF55785">
    <property type="entry name" value="PYP-like sensor domain (PAS domain)"/>
    <property type="match status" value="3"/>
</dbReference>
<dbReference type="CDD" id="cd00082">
    <property type="entry name" value="HisKA"/>
    <property type="match status" value="1"/>
</dbReference>
<evidence type="ECO:0000259" key="21">
    <source>
        <dbReference type="PROSITE" id="PS50894"/>
    </source>
</evidence>
<evidence type="ECO:0000256" key="10">
    <source>
        <dbReference type="ARBA" id="ARBA00022840"/>
    </source>
</evidence>
<dbReference type="PROSITE" id="PS50112">
    <property type="entry name" value="PAS"/>
    <property type="match status" value="2"/>
</dbReference>
<dbReference type="InterPro" id="IPR013655">
    <property type="entry name" value="PAS_fold_3"/>
</dbReference>
<dbReference type="PANTHER" id="PTHR45339:SF1">
    <property type="entry name" value="HYBRID SIGNAL TRANSDUCTION HISTIDINE KINASE J"/>
    <property type="match status" value="1"/>
</dbReference>
<dbReference type="SMART" id="SM00387">
    <property type="entry name" value="HATPase_c"/>
    <property type="match status" value="1"/>
</dbReference>
<evidence type="ECO:0000256" key="14">
    <source>
        <dbReference type="ARBA" id="ARBA00023306"/>
    </source>
</evidence>
<dbReference type="Gene3D" id="1.20.120.160">
    <property type="entry name" value="HPT domain"/>
    <property type="match status" value="1"/>
</dbReference>
<dbReference type="CDD" id="cd16922">
    <property type="entry name" value="HATPase_EvgS-ArcB-TorS-like"/>
    <property type="match status" value="1"/>
</dbReference>
<dbReference type="InterPro" id="IPR036890">
    <property type="entry name" value="HATPase_C_sf"/>
</dbReference>
<keyword evidence="9" id="KW-0418">Kinase</keyword>
<dbReference type="InterPro" id="IPR011006">
    <property type="entry name" value="CheY-like_superfamily"/>
</dbReference>
<evidence type="ECO:0000313" key="23">
    <source>
        <dbReference type="Proteomes" id="UP000283458"/>
    </source>
</evidence>
<dbReference type="SMART" id="SM00073">
    <property type="entry name" value="HPT"/>
    <property type="match status" value="1"/>
</dbReference>
<dbReference type="Pfam" id="PF00072">
    <property type="entry name" value="Response_reg"/>
    <property type="match status" value="2"/>
</dbReference>
<feature type="domain" description="PAS" evidence="19">
    <location>
        <begin position="441"/>
        <end position="511"/>
    </location>
</feature>
<feature type="domain" description="Response regulatory" evidence="18">
    <location>
        <begin position="1097"/>
        <end position="1215"/>
    </location>
</feature>
<evidence type="ECO:0000259" key="18">
    <source>
        <dbReference type="PROSITE" id="PS50110"/>
    </source>
</evidence>
<dbReference type="PRINTS" id="PR00344">
    <property type="entry name" value="BCTRLSENSOR"/>
</dbReference>
<feature type="domain" description="PAS" evidence="19">
    <location>
        <begin position="319"/>
        <end position="365"/>
    </location>
</feature>
<dbReference type="InterPro" id="IPR003661">
    <property type="entry name" value="HisK_dim/P_dom"/>
</dbReference>
<dbReference type="GO" id="GO:0005524">
    <property type="term" value="F:ATP binding"/>
    <property type="evidence" value="ECO:0007669"/>
    <property type="project" value="UniProtKB-KW"/>
</dbReference>
<dbReference type="FunFam" id="1.10.287.130:FF:000038">
    <property type="entry name" value="Sensory transduction histidine kinase"/>
    <property type="match status" value="1"/>
</dbReference>
<evidence type="ECO:0000256" key="11">
    <source>
        <dbReference type="ARBA" id="ARBA00022989"/>
    </source>
</evidence>
<proteinExistence type="predicted"/>
<dbReference type="EMBL" id="QYUL01000003">
    <property type="protein sequence ID" value="RJF79299.1"/>
    <property type="molecule type" value="Genomic_DNA"/>
</dbReference>
<evidence type="ECO:0000256" key="13">
    <source>
        <dbReference type="ARBA" id="ARBA00023136"/>
    </source>
</evidence>
<gene>
    <name evidence="22" type="ORF">D3877_21100</name>
</gene>
<keyword evidence="7" id="KW-0812">Transmembrane</keyword>
<evidence type="ECO:0000259" key="20">
    <source>
        <dbReference type="PROSITE" id="PS50113"/>
    </source>
</evidence>
<dbReference type="GO" id="GO:0006355">
    <property type="term" value="P:regulation of DNA-templated transcription"/>
    <property type="evidence" value="ECO:0007669"/>
    <property type="project" value="InterPro"/>
</dbReference>
<dbReference type="InterPro" id="IPR036641">
    <property type="entry name" value="HPT_dom_sf"/>
</dbReference>
<dbReference type="GO" id="GO:0000155">
    <property type="term" value="F:phosphorelay sensor kinase activity"/>
    <property type="evidence" value="ECO:0007669"/>
    <property type="project" value="InterPro"/>
</dbReference>
<evidence type="ECO:0000259" key="17">
    <source>
        <dbReference type="PROSITE" id="PS50109"/>
    </source>
</evidence>
<dbReference type="Pfam" id="PF08447">
    <property type="entry name" value="PAS_3"/>
    <property type="match status" value="1"/>
</dbReference>
<dbReference type="PROSITE" id="PS50109">
    <property type="entry name" value="HIS_KIN"/>
    <property type="match status" value="1"/>
</dbReference>
<dbReference type="SMART" id="SM00086">
    <property type="entry name" value="PAC"/>
    <property type="match status" value="3"/>
</dbReference>
<dbReference type="Gene3D" id="2.10.70.100">
    <property type="match status" value="1"/>
</dbReference>
<feature type="domain" description="Histidine kinase" evidence="17">
    <location>
        <begin position="711"/>
        <end position="932"/>
    </location>
</feature>
<dbReference type="InterPro" id="IPR005467">
    <property type="entry name" value="His_kinase_dom"/>
</dbReference>
<keyword evidence="5 16" id="KW-0597">Phosphoprotein</keyword>
<keyword evidence="10" id="KW-0067">ATP-binding</keyword>
<evidence type="ECO:0000256" key="3">
    <source>
        <dbReference type="ARBA" id="ARBA00012438"/>
    </source>
</evidence>
<dbReference type="Gene3D" id="1.10.287.130">
    <property type="match status" value="1"/>
</dbReference>
<dbReference type="InterPro" id="IPR003594">
    <property type="entry name" value="HATPase_dom"/>
</dbReference>
<feature type="modified residue" description="4-aspartylphosphate" evidence="16">
    <location>
        <position position="1001"/>
    </location>
</feature>
<name>A0A418VSB9_9PROT</name>
<evidence type="ECO:0000313" key="22">
    <source>
        <dbReference type="EMBL" id="RJF79299.1"/>
    </source>
</evidence>
<feature type="domain" description="PAC" evidence="20">
    <location>
        <begin position="513"/>
        <end position="565"/>
    </location>
</feature>
<dbReference type="GO" id="GO:0005886">
    <property type="term" value="C:plasma membrane"/>
    <property type="evidence" value="ECO:0007669"/>
    <property type="project" value="UniProtKB-SubCell"/>
</dbReference>
<comment type="caution">
    <text evidence="22">The sequence shown here is derived from an EMBL/GenBank/DDBJ whole genome shotgun (WGS) entry which is preliminary data.</text>
</comment>
<comment type="subcellular location">
    <subcellularLocation>
        <location evidence="2">Cell membrane</location>
        <topology evidence="2">Multi-pass membrane protein</topology>
    </subcellularLocation>
</comment>
<evidence type="ECO:0000256" key="1">
    <source>
        <dbReference type="ARBA" id="ARBA00000085"/>
    </source>
</evidence>